<keyword evidence="2" id="KW-0812">Transmembrane</keyword>
<dbReference type="AlphaFoldDB" id="A0A1L7I3U8"/>
<dbReference type="Gene3D" id="2.130.10.10">
    <property type="entry name" value="YVTN repeat-like/Quinoprotein amine dehydrogenase"/>
    <property type="match status" value="2"/>
</dbReference>
<gene>
    <name evidence="4" type="ORF">GRFL_1565</name>
</gene>
<dbReference type="Proteomes" id="UP000186230">
    <property type="component" value="Chromosome"/>
</dbReference>
<dbReference type="InterPro" id="IPR011123">
    <property type="entry name" value="Y_Y_Y"/>
</dbReference>
<dbReference type="EMBL" id="CP016359">
    <property type="protein sequence ID" value="APU68289.1"/>
    <property type="molecule type" value="Genomic_DNA"/>
</dbReference>
<organism evidence="4 5">
    <name type="scientific">Christiangramia flava JLT2011</name>
    <dbReference type="NCBI Taxonomy" id="1229726"/>
    <lineage>
        <taxon>Bacteria</taxon>
        <taxon>Pseudomonadati</taxon>
        <taxon>Bacteroidota</taxon>
        <taxon>Flavobacteriia</taxon>
        <taxon>Flavobacteriales</taxon>
        <taxon>Flavobacteriaceae</taxon>
        <taxon>Christiangramia</taxon>
    </lineage>
</organism>
<feature type="transmembrane region" description="Helical" evidence="2">
    <location>
        <begin position="688"/>
        <end position="713"/>
    </location>
</feature>
<evidence type="ECO:0000313" key="4">
    <source>
        <dbReference type="EMBL" id="APU68289.1"/>
    </source>
</evidence>
<sequence length="887" mass="101819">MISQDEEKSFYFANSSGLLKYDAEEWTLYPVPNKTIVRSVKAFKDRVYTGAYMEAGYWTENDFGKMEYHSLVSKFPNDINDGEQFWQIETLNDLVLFRSFNGIYIYNPETEVIRLLDNPYGEPISRIFKLNGTIYYQLVNTGLFKIVAGTSELVIPHEQLGETAIMFLFEKENQLAFVSGNSEFFKWDGNTLFKFYTEAEEQLNQIAIFDAELIDDQLVLATVGKGLVTIGSDGQISNNIDQKNLLLNNTVLEIFKDSENNIWAGLDYGIAMVDYDSEITAFKDIKGDIGSVYTALQTDLGLYVGTNQGLYLRRSNDQDFKLVPGRNGQVWSLDQIGGEVFMGHNNGTFLINAGTSEKICDRLGTWKVKKYSDSIYIQGHYNGISFLKRTGKVFECTEMLPEFPHSSKDLILSNDGTVWVSNEHKGVFHLEVDPKKSAYKIIDNYNFNGESGITSSLFKFDDTLYYSSQDHIYKYDQASNSFSKKNGLNELTEDYNRVSGKMIVTKPGELWGFSQDAIFKITPSGLGDKYQVQNLYIDQSYRNIARGYENISIAGDKLLLGVANGYLRFSDTSVEPNSNLASISIREVLSGGVNTEYNLVSLNTDPKFDYKQNNITFKFGIPSYQKYNLPLYSYRLNGFTEKWSDWSHQSIATFENLPFGEYKFEVKAKLDNQVTDGAFYTFRIQKPYYLSNLAVGIYIFIFLMILLTAHLLYRRHHKKAIAENERQLKMKNLEAEQEIIKLQKEKLEQDMASKNRELAVSTMSLIKKNEFLSSIKERLEKEQGSSEVKKVIKTIDKDIDEEDNWNFFKEAFNNADKDFLKKMKSLHPELTSSDLKLCAYLRLNLTSKEIAPLLNISVKSVEIKRYRLRKKMNLDRNENLTDYILSI</sequence>
<feature type="coiled-coil region" evidence="1">
    <location>
        <begin position="718"/>
        <end position="757"/>
    </location>
</feature>
<dbReference type="SUPFAM" id="SSF63829">
    <property type="entry name" value="Calcium-dependent phosphotriesterase"/>
    <property type="match status" value="1"/>
</dbReference>
<dbReference type="GO" id="GO:0006355">
    <property type="term" value="P:regulation of DNA-templated transcription"/>
    <property type="evidence" value="ECO:0007669"/>
    <property type="project" value="InterPro"/>
</dbReference>
<dbReference type="InterPro" id="IPR016032">
    <property type="entry name" value="Sig_transdc_resp-reg_C-effctor"/>
</dbReference>
<evidence type="ECO:0000259" key="3">
    <source>
        <dbReference type="SMART" id="SM00421"/>
    </source>
</evidence>
<protein>
    <recommendedName>
        <fullName evidence="3">HTH luxR-type domain-containing protein</fullName>
    </recommendedName>
</protein>
<evidence type="ECO:0000256" key="1">
    <source>
        <dbReference type="SAM" id="Coils"/>
    </source>
</evidence>
<dbReference type="InterPro" id="IPR000792">
    <property type="entry name" value="Tscrpt_reg_LuxR_C"/>
</dbReference>
<dbReference type="GO" id="GO:0003677">
    <property type="term" value="F:DNA binding"/>
    <property type="evidence" value="ECO:0007669"/>
    <property type="project" value="InterPro"/>
</dbReference>
<keyword evidence="2" id="KW-1133">Transmembrane helix</keyword>
<dbReference type="InterPro" id="IPR015943">
    <property type="entry name" value="WD40/YVTN_repeat-like_dom_sf"/>
</dbReference>
<keyword evidence="1" id="KW-0175">Coiled coil</keyword>
<dbReference type="InterPro" id="IPR013783">
    <property type="entry name" value="Ig-like_fold"/>
</dbReference>
<evidence type="ECO:0000313" key="5">
    <source>
        <dbReference type="Proteomes" id="UP000186230"/>
    </source>
</evidence>
<feature type="domain" description="HTH luxR-type" evidence="3">
    <location>
        <begin position="827"/>
        <end position="884"/>
    </location>
</feature>
<dbReference type="SMART" id="SM00421">
    <property type="entry name" value="HTH_LUXR"/>
    <property type="match status" value="1"/>
</dbReference>
<dbReference type="STRING" id="1229726.GRFL_1565"/>
<dbReference type="Gene3D" id="1.10.10.10">
    <property type="entry name" value="Winged helix-like DNA-binding domain superfamily/Winged helix DNA-binding domain"/>
    <property type="match status" value="1"/>
</dbReference>
<proteinExistence type="predicted"/>
<keyword evidence="2" id="KW-0472">Membrane</keyword>
<accession>A0A1L7I3U8</accession>
<dbReference type="SUPFAM" id="SSF46894">
    <property type="entry name" value="C-terminal effector domain of the bipartite response regulators"/>
    <property type="match status" value="1"/>
</dbReference>
<dbReference type="Gene3D" id="2.60.40.10">
    <property type="entry name" value="Immunoglobulins"/>
    <property type="match status" value="1"/>
</dbReference>
<keyword evidence="5" id="KW-1185">Reference proteome</keyword>
<evidence type="ECO:0000256" key="2">
    <source>
        <dbReference type="SAM" id="Phobius"/>
    </source>
</evidence>
<name>A0A1L7I3U8_9FLAO</name>
<reference evidence="4 5" key="1">
    <citation type="submission" date="2016-07" db="EMBL/GenBank/DDBJ databases">
        <title>Multi-omics approach to identify versatile polysaccharide utilization systems of a marine flavobacterium Gramella flava.</title>
        <authorList>
            <person name="Tang K."/>
        </authorList>
    </citation>
    <scope>NUCLEOTIDE SEQUENCE [LARGE SCALE GENOMIC DNA]</scope>
    <source>
        <strain evidence="4 5">JLT2011</strain>
    </source>
</reference>
<dbReference type="KEGG" id="gfl:GRFL_1565"/>
<dbReference type="InterPro" id="IPR036388">
    <property type="entry name" value="WH-like_DNA-bd_sf"/>
</dbReference>
<dbReference type="Pfam" id="PF07495">
    <property type="entry name" value="Y_Y_Y"/>
    <property type="match status" value="1"/>
</dbReference>